<reference evidence="2" key="2">
    <citation type="submission" date="2016-01" db="EMBL/GenBank/DDBJ databases">
        <title>Six Aerococcus type strain genome sequencing and assembly using PacBio and Illumina Hiseq.</title>
        <authorList>
            <person name="Carkaci D."/>
            <person name="Dargis R."/>
            <person name="Nielsen X.C."/>
            <person name="Skovgaard O."/>
            <person name="Fuursted K."/>
            <person name="Christensen J.J."/>
        </authorList>
    </citation>
    <scope>NUCLEOTIDE SEQUENCE [LARGE SCALE GENOMIC DNA]</scope>
    <source>
        <strain evidence="2">CCUG42038B</strain>
    </source>
</reference>
<dbReference type="AlphaFoldDB" id="A0A0X8FM45"/>
<evidence type="ECO:0000313" key="1">
    <source>
        <dbReference type="EMBL" id="AMB99824.1"/>
    </source>
</evidence>
<evidence type="ECO:0000313" key="2">
    <source>
        <dbReference type="Proteomes" id="UP000062260"/>
    </source>
</evidence>
<accession>A0A0X8FM45</accession>
<sequence length="84" mass="9786">MAKSQRLKQVYFDWLFDEFHYEDISNQVVKIDTPFVTYQAIFDDITNPIINMANIESIFSENSATKIIPLRFSQLANQPNLLAN</sequence>
<reference evidence="1 2" key="1">
    <citation type="journal article" date="2016" name="Genome Announc.">
        <title>Complete Genome Sequences of Aerococcus christensenii CCUG 28831T, Aerococcus sanguinicola CCUG 43001T, Aerococcus urinae CCUG 36881T, Aerococcus urinaeequi CCUG 28094T, Aerococcus urinaehominis CCUG 42038 BT, and Aerococcus viridans CCUG 4311T.</title>
        <authorList>
            <person name="Carkaci D."/>
            <person name="Dargis R."/>
            <person name="Nielsen X.C."/>
            <person name="Skovgaard O."/>
            <person name="Fuursted K."/>
            <person name="Christensen J.J."/>
        </authorList>
    </citation>
    <scope>NUCLEOTIDE SEQUENCE [LARGE SCALE GENOMIC DNA]</scope>
    <source>
        <strain evidence="1 2">CCUG42038B</strain>
    </source>
</reference>
<organism evidence="1 2">
    <name type="scientific">Aerococcus urinaehominis</name>
    <dbReference type="NCBI Taxonomy" id="128944"/>
    <lineage>
        <taxon>Bacteria</taxon>
        <taxon>Bacillati</taxon>
        <taxon>Bacillota</taxon>
        <taxon>Bacilli</taxon>
        <taxon>Lactobacillales</taxon>
        <taxon>Aerococcaceae</taxon>
        <taxon>Aerococcus</taxon>
    </lineage>
</organism>
<proteinExistence type="predicted"/>
<dbReference type="OrthoDB" id="2214599at2"/>
<gene>
    <name evidence="1" type="ORF">AWM75_07530</name>
</gene>
<dbReference type="KEGG" id="auh:AWM75_07530"/>
<name>A0A0X8FM45_9LACT</name>
<protein>
    <submittedName>
        <fullName evidence="1">Uncharacterized protein</fullName>
    </submittedName>
</protein>
<dbReference type="EMBL" id="CP014163">
    <property type="protein sequence ID" value="AMB99824.1"/>
    <property type="molecule type" value="Genomic_DNA"/>
</dbReference>
<dbReference type="Proteomes" id="UP000062260">
    <property type="component" value="Chromosome"/>
</dbReference>
<dbReference type="RefSeq" id="WP_067980351.1">
    <property type="nucleotide sequence ID" value="NZ_CP014163.1"/>
</dbReference>
<keyword evidence="2" id="KW-1185">Reference proteome</keyword>